<evidence type="ECO:0000313" key="4">
    <source>
        <dbReference type="Proteomes" id="UP000521922"/>
    </source>
</evidence>
<dbReference type="PANTHER" id="PTHR35526">
    <property type="entry name" value="ANTI-SIGMA-F FACTOR RSBW-RELATED"/>
    <property type="match status" value="1"/>
</dbReference>
<evidence type="ECO:0000259" key="2">
    <source>
        <dbReference type="Pfam" id="PF13581"/>
    </source>
</evidence>
<protein>
    <submittedName>
        <fullName evidence="3">Anti-sigma regulatory factor (Ser/Thr protein kinase)</fullName>
    </submittedName>
</protein>
<dbReference type="AlphaFoldDB" id="A0A7Y9J0V3"/>
<dbReference type="Proteomes" id="UP000521922">
    <property type="component" value="Unassembled WGS sequence"/>
</dbReference>
<dbReference type="SUPFAM" id="SSF55874">
    <property type="entry name" value="ATPase domain of HSP90 chaperone/DNA topoisomerase II/histidine kinase"/>
    <property type="match status" value="1"/>
</dbReference>
<dbReference type="InterPro" id="IPR036890">
    <property type="entry name" value="HATPase_C_sf"/>
</dbReference>
<feature type="domain" description="Histidine kinase/HSP90-like ATPase" evidence="2">
    <location>
        <begin position="19"/>
        <end position="127"/>
    </location>
</feature>
<dbReference type="GO" id="GO:0004674">
    <property type="term" value="F:protein serine/threonine kinase activity"/>
    <property type="evidence" value="ECO:0007669"/>
    <property type="project" value="UniProtKB-KW"/>
</dbReference>
<dbReference type="PANTHER" id="PTHR35526:SF3">
    <property type="entry name" value="ANTI-SIGMA-F FACTOR RSBW"/>
    <property type="match status" value="1"/>
</dbReference>
<sequence>MKMPTGARPVPATHWATFAHDAASVPRARHVVRSVLDGAGLDEMATAEIEIVLSEIVGNAVRHARPLGDGAIHVQCEVTPEAPPHVEIAVTDGGSPGRAVAARTAGNSDTSGRGLLIVAGLADEWGVVENLSDLSRTVWASFGGPTRHHPH</sequence>
<comment type="caution">
    <text evidence="3">The sequence shown here is derived from an EMBL/GenBank/DDBJ whole genome shotgun (WGS) entry which is preliminary data.</text>
</comment>
<evidence type="ECO:0000256" key="1">
    <source>
        <dbReference type="ARBA" id="ARBA00022527"/>
    </source>
</evidence>
<name>A0A7Y9J0V3_9ACTN</name>
<dbReference type="EMBL" id="JACCBB010000001">
    <property type="protein sequence ID" value="NYD22508.1"/>
    <property type="molecule type" value="Genomic_DNA"/>
</dbReference>
<dbReference type="Pfam" id="PF13581">
    <property type="entry name" value="HATPase_c_2"/>
    <property type="match status" value="1"/>
</dbReference>
<proteinExistence type="predicted"/>
<dbReference type="CDD" id="cd16936">
    <property type="entry name" value="HATPase_RsbW-like"/>
    <property type="match status" value="1"/>
</dbReference>
<keyword evidence="1" id="KW-0808">Transferase</keyword>
<keyword evidence="1" id="KW-0418">Kinase</keyword>
<dbReference type="InterPro" id="IPR003594">
    <property type="entry name" value="HATPase_dom"/>
</dbReference>
<organism evidence="3 4">
    <name type="scientific">Kineococcus aurantiacus</name>
    <dbReference type="NCBI Taxonomy" id="37633"/>
    <lineage>
        <taxon>Bacteria</taxon>
        <taxon>Bacillati</taxon>
        <taxon>Actinomycetota</taxon>
        <taxon>Actinomycetes</taxon>
        <taxon>Kineosporiales</taxon>
        <taxon>Kineosporiaceae</taxon>
        <taxon>Kineococcus</taxon>
    </lineage>
</organism>
<dbReference type="InterPro" id="IPR050267">
    <property type="entry name" value="Anti-sigma-factor_SerPK"/>
</dbReference>
<dbReference type="Gene3D" id="3.30.565.10">
    <property type="entry name" value="Histidine kinase-like ATPase, C-terminal domain"/>
    <property type="match status" value="1"/>
</dbReference>
<accession>A0A7Y9J0V3</accession>
<gene>
    <name evidence="3" type="ORF">BJ968_002048</name>
</gene>
<reference evidence="3 4" key="1">
    <citation type="submission" date="2020-07" db="EMBL/GenBank/DDBJ databases">
        <title>Sequencing the genomes of 1000 actinobacteria strains.</title>
        <authorList>
            <person name="Klenk H.-P."/>
        </authorList>
    </citation>
    <scope>NUCLEOTIDE SEQUENCE [LARGE SCALE GENOMIC DNA]</scope>
    <source>
        <strain evidence="3 4">DSM 7487</strain>
    </source>
</reference>
<evidence type="ECO:0000313" key="3">
    <source>
        <dbReference type="EMBL" id="NYD22508.1"/>
    </source>
</evidence>
<keyword evidence="1" id="KW-0723">Serine/threonine-protein kinase</keyword>
<keyword evidence="4" id="KW-1185">Reference proteome</keyword>